<dbReference type="Gene3D" id="3.40.50.970">
    <property type="match status" value="2"/>
</dbReference>
<dbReference type="SUPFAM" id="SSF52518">
    <property type="entry name" value="Thiamin diphosphate-binding fold (THDP-binding)"/>
    <property type="match status" value="2"/>
</dbReference>
<keyword evidence="3" id="KW-0479">Metal-binding</keyword>
<evidence type="ECO:0000256" key="4">
    <source>
        <dbReference type="ARBA" id="ARBA00022842"/>
    </source>
</evidence>
<dbReference type="HOGENOM" id="CLU_006051_3_0_6"/>
<keyword evidence="5" id="KW-0786">Thiamine pyrophosphate</keyword>
<keyword evidence="1" id="KW-0474">Menaquinone biosynthesis</keyword>
<comment type="caution">
    <text evidence="9">The sequence shown here is derived from an EMBL/GenBank/DDBJ whole genome shotgun (WGS) entry which is preliminary data.</text>
</comment>
<feature type="domain" description="Thiamine pyrophosphate enzyme TPP-binding" evidence="7">
    <location>
        <begin position="380"/>
        <end position="513"/>
    </location>
</feature>
<reference evidence="9 10" key="1">
    <citation type="submission" date="2011-01" db="EMBL/GenBank/DDBJ databases">
        <authorList>
            <person name="Weinstock G."/>
            <person name="Sodergren E."/>
            <person name="Clifton S."/>
            <person name="Fulton L."/>
            <person name="Fulton B."/>
            <person name="Courtney L."/>
            <person name="Fronick C."/>
            <person name="Harrison M."/>
            <person name="Strong C."/>
            <person name="Farmer C."/>
            <person name="Delahaunty K."/>
            <person name="Markovic C."/>
            <person name="Hall O."/>
            <person name="Minx P."/>
            <person name="Tomlinson C."/>
            <person name="Mitreva M."/>
            <person name="Hou S."/>
            <person name="Chen J."/>
            <person name="Wollam A."/>
            <person name="Pepin K.H."/>
            <person name="Johnson M."/>
            <person name="Bhonagiri V."/>
            <person name="Zhang X."/>
            <person name="Suruliraj S."/>
            <person name="Warren W."/>
            <person name="Chinwalla A."/>
            <person name="Mardis E.R."/>
            <person name="Wilson R.K."/>
        </authorList>
    </citation>
    <scope>NUCLEOTIDE SEQUENCE [LARGE SCALE GENOMIC DNA]</scope>
    <source>
        <strain evidence="10">DSM 22608 / JCM 16073 / KCTC 15190 / YIT 12066</strain>
    </source>
</reference>
<dbReference type="GO" id="GO:0070204">
    <property type="term" value="F:2-succinyl-5-enolpyruvyl-6-hydroxy-3-cyclohexene-1-carboxylic-acid synthase activity"/>
    <property type="evidence" value="ECO:0007669"/>
    <property type="project" value="InterPro"/>
</dbReference>
<keyword evidence="10" id="KW-1185">Reference proteome</keyword>
<evidence type="ECO:0000259" key="8">
    <source>
        <dbReference type="Pfam" id="PF02776"/>
    </source>
</evidence>
<dbReference type="PANTHER" id="PTHR42916:SF1">
    <property type="entry name" value="PROTEIN PHYLLO, CHLOROPLASTIC"/>
    <property type="match status" value="1"/>
</dbReference>
<protein>
    <submittedName>
        <fullName evidence="9">Putative 2-succinyl-5-enolpyruvyl-6-hydroxy-3-cyclohexene-1-carboxylic-acid synthase</fullName>
    </submittedName>
</protein>
<dbReference type="RefSeq" id="WP_009142985.1">
    <property type="nucleotide sequence ID" value="NZ_GL830973.1"/>
</dbReference>
<dbReference type="Proteomes" id="UP000018458">
    <property type="component" value="Unassembled WGS sequence"/>
</dbReference>
<organism evidence="9 10">
    <name type="scientific">Succinatimonas hippei (strain DSM 22608 / JCM 16073 / KCTC 15190 / YIT 12066)</name>
    <dbReference type="NCBI Taxonomy" id="762983"/>
    <lineage>
        <taxon>Bacteria</taxon>
        <taxon>Pseudomonadati</taxon>
        <taxon>Pseudomonadota</taxon>
        <taxon>Gammaproteobacteria</taxon>
        <taxon>Aeromonadales</taxon>
        <taxon>Succinivibrionaceae</taxon>
        <taxon>Succinatimonas</taxon>
    </lineage>
</organism>
<dbReference type="InterPro" id="IPR029061">
    <property type="entry name" value="THDP-binding"/>
</dbReference>
<dbReference type="PIRSF" id="PIRSF004983">
    <property type="entry name" value="MenD"/>
    <property type="match status" value="1"/>
</dbReference>
<dbReference type="PANTHER" id="PTHR42916">
    <property type="entry name" value="2-SUCCINYL-5-ENOLPYRUVYL-6-HYDROXY-3-CYCLOHEXENE-1-CARBOXYLATE SYNTHASE"/>
    <property type="match status" value="1"/>
</dbReference>
<dbReference type="GO" id="GO:0046872">
    <property type="term" value="F:metal ion binding"/>
    <property type="evidence" value="ECO:0007669"/>
    <property type="project" value="UniProtKB-KW"/>
</dbReference>
<evidence type="ECO:0000313" key="10">
    <source>
        <dbReference type="Proteomes" id="UP000018458"/>
    </source>
</evidence>
<dbReference type="Pfam" id="PF02775">
    <property type="entry name" value="TPP_enzyme_C"/>
    <property type="match status" value="1"/>
</dbReference>
<evidence type="ECO:0000256" key="2">
    <source>
        <dbReference type="ARBA" id="ARBA00022679"/>
    </source>
</evidence>
<evidence type="ECO:0000313" key="9">
    <source>
        <dbReference type="EMBL" id="EFY07405.1"/>
    </source>
</evidence>
<keyword evidence="4" id="KW-0460">Magnesium</keyword>
<gene>
    <name evidence="9" type="ORF">HMPREF9444_00773</name>
</gene>
<dbReference type="InterPro" id="IPR011766">
    <property type="entry name" value="TPP_enzyme_TPP-bd"/>
</dbReference>
<sequence>MFTDKKNVLELISLLKAHSIEHAVLCPGSRDIPIVQGISQFSDISCYSITDERSAGFFALGIILSLKKPCAVIVTSGSALLNLHPAVAEAFYRQLPLLIISADRSAAWIGQMDGQTVHQTDVFHSLVKYSGTLNEIKDDTDKWMCNRVCNEALLALTERPFAPVHLNVPIGDPFFSFKENCLPAVRVINRLLLSDLDKVIFKHRKIMLVLGQNDIDYRLSESEKEALAQRFTVYCEHIGNAHCAKFIYAGDGIFQSITNHNTNLHPDLVISLGGHIVSKQLKQFIRKIECTHIAINDDGKIYDVFTQLRYVIKASFQDAINYLCRIDNIKNDLHASKFAFSLDPKKTVIPYSQIGITKSVLTKLDFPCCLHLANSSTVRYASYFKLPPFISVYSNRGVNGIEGSLSAAVGAACAIPDLLHFILIGDLSFFYDMNALWNVQLKQNLRIILFNNSGGEIFAALPGLTLDERSSKFVTAEHQAKGRLWAQECGFKTYEVTDNDGFLKIFDEFIRNDNTNKFMEVITDKTKDIDALKIFKAQLKLKANLD</sequence>
<keyword evidence="6" id="KW-0464">Manganese</keyword>
<dbReference type="STRING" id="762983.HMPREF9444_00773"/>
<evidence type="ECO:0000259" key="7">
    <source>
        <dbReference type="Pfam" id="PF02775"/>
    </source>
</evidence>
<accession>E8LJ75</accession>
<dbReference type="AlphaFoldDB" id="E8LJ75"/>
<evidence type="ECO:0000256" key="3">
    <source>
        <dbReference type="ARBA" id="ARBA00022723"/>
    </source>
</evidence>
<dbReference type="NCBIfam" id="TIGR00173">
    <property type="entry name" value="menD"/>
    <property type="match status" value="1"/>
</dbReference>
<feature type="domain" description="Thiamine pyrophosphate enzyme N-terminal TPP-binding" evidence="8">
    <location>
        <begin position="11"/>
        <end position="116"/>
    </location>
</feature>
<evidence type="ECO:0000256" key="1">
    <source>
        <dbReference type="ARBA" id="ARBA00022428"/>
    </source>
</evidence>
<dbReference type="eggNOG" id="COG1165">
    <property type="taxonomic scope" value="Bacteria"/>
</dbReference>
<dbReference type="GO" id="GO:0030976">
    <property type="term" value="F:thiamine pyrophosphate binding"/>
    <property type="evidence" value="ECO:0007669"/>
    <property type="project" value="InterPro"/>
</dbReference>
<evidence type="ECO:0000256" key="6">
    <source>
        <dbReference type="ARBA" id="ARBA00023211"/>
    </source>
</evidence>
<name>E8LJ75_SUCHY</name>
<dbReference type="Gene3D" id="3.40.50.1220">
    <property type="entry name" value="TPP-binding domain"/>
    <property type="match status" value="1"/>
</dbReference>
<keyword evidence="2" id="KW-0808">Transferase</keyword>
<dbReference type="EMBL" id="AEVO01000036">
    <property type="protein sequence ID" value="EFY07405.1"/>
    <property type="molecule type" value="Genomic_DNA"/>
</dbReference>
<dbReference type="InterPro" id="IPR004433">
    <property type="entry name" value="MenaQ_synth_MenD"/>
</dbReference>
<dbReference type="GO" id="GO:0009234">
    <property type="term" value="P:menaquinone biosynthetic process"/>
    <property type="evidence" value="ECO:0007669"/>
    <property type="project" value="UniProtKB-KW"/>
</dbReference>
<dbReference type="CDD" id="cd07037">
    <property type="entry name" value="TPP_PYR_MenD"/>
    <property type="match status" value="1"/>
</dbReference>
<dbReference type="Pfam" id="PF02776">
    <property type="entry name" value="TPP_enzyme_N"/>
    <property type="match status" value="1"/>
</dbReference>
<evidence type="ECO:0000256" key="5">
    <source>
        <dbReference type="ARBA" id="ARBA00023052"/>
    </source>
</evidence>
<dbReference type="OrthoDB" id="9791859at2"/>
<proteinExistence type="predicted"/>
<dbReference type="InterPro" id="IPR012001">
    <property type="entry name" value="Thiamin_PyroP_enz_TPP-bd_dom"/>
</dbReference>